<evidence type="ECO:0000256" key="2">
    <source>
        <dbReference type="SAM" id="MobiDB-lite"/>
    </source>
</evidence>
<name>A0ABW9MD46_9FIRM</name>
<feature type="coiled-coil region" evidence="1">
    <location>
        <begin position="453"/>
        <end position="490"/>
    </location>
</feature>
<protein>
    <submittedName>
        <fullName evidence="4">Uncharacterized protein</fullName>
    </submittedName>
</protein>
<gene>
    <name evidence="4" type="ORF">ACCQ42_03380</name>
</gene>
<feature type="region of interest" description="Disordered" evidence="2">
    <location>
        <begin position="563"/>
        <end position="672"/>
    </location>
</feature>
<feature type="chain" id="PRO_5047543516" evidence="3">
    <location>
        <begin position="26"/>
        <end position="696"/>
    </location>
</feature>
<proteinExistence type="predicted"/>
<dbReference type="Proteomes" id="UP001637994">
    <property type="component" value="Unassembled WGS sequence"/>
</dbReference>
<feature type="compositionally biased region" description="Basic and acidic residues" evidence="2">
    <location>
        <begin position="568"/>
        <end position="668"/>
    </location>
</feature>
<evidence type="ECO:0000256" key="1">
    <source>
        <dbReference type="SAM" id="Coils"/>
    </source>
</evidence>
<feature type="signal peptide" evidence="3">
    <location>
        <begin position="1"/>
        <end position="25"/>
    </location>
</feature>
<dbReference type="EMBL" id="JBGMEF010000016">
    <property type="protein sequence ID" value="MFO3666808.1"/>
    <property type="molecule type" value="Genomic_DNA"/>
</dbReference>
<keyword evidence="3" id="KW-0732">Signal</keyword>
<keyword evidence="5" id="KW-1185">Reference proteome</keyword>
<keyword evidence="1" id="KW-0175">Coiled coil</keyword>
<feature type="region of interest" description="Disordered" evidence="2">
    <location>
        <begin position="28"/>
        <end position="98"/>
    </location>
</feature>
<evidence type="ECO:0000313" key="4">
    <source>
        <dbReference type="EMBL" id="MFO3666808.1"/>
    </source>
</evidence>
<feature type="compositionally biased region" description="Basic and acidic residues" evidence="2">
    <location>
        <begin position="39"/>
        <end position="55"/>
    </location>
</feature>
<dbReference type="RefSeq" id="WP_410035376.1">
    <property type="nucleotide sequence ID" value="NZ_JBGMEF010000016.1"/>
</dbReference>
<evidence type="ECO:0000256" key="3">
    <source>
        <dbReference type="SAM" id="SignalP"/>
    </source>
</evidence>
<organism evidence="4 5">
    <name type="scientific">Anaerococcus kampingae</name>
    <dbReference type="NCBI Taxonomy" id="3115614"/>
    <lineage>
        <taxon>Bacteria</taxon>
        <taxon>Bacillati</taxon>
        <taxon>Bacillota</taxon>
        <taxon>Tissierellia</taxon>
        <taxon>Tissierellales</taxon>
        <taxon>Peptoniphilaceae</taxon>
        <taxon>Anaerococcus</taxon>
    </lineage>
</organism>
<sequence length="696" mass="79130">MKKTPIKYGLLSLALLISLPNQVRATEEPAEPITNITEPSKEEVAKPEENKKLIEDSEIDNTPAPAAESQTPSVNNTYQAPSVPSPRINLTSPTTSPQNTNYLSQAGKFNLEEGPIKVTAYKTELNKKIKDDKNNFTLSFMLGIHANSLDSEYTISVFALKNSENKTLKLVNVISDSNVKTGKNLLDKTEQIESEDVLGFRIKTNISDYASIKIEANFDQDAKPGDYSIYYIVSKGEDKSFGKVDAKITKKDEDDFELDTKPELRDYENKEAKKDDPITKLPYKKYLINDSKEEQNLGAYLDLDSPDLSKSKFVINYIDPNLLVEKTETIANPKTYQIPAFSLARIDVLDKDSKEEVKSAAVGVYDFKDSKRTMGDLIIKAGENKDRKNDKSKELINSLRTANKDMEKALEARVSSPVRKNDEPSDEELELLTNRLLNHAKIINTIIRQVLLNSELESLRELELSDKEAAEEEYRNIALLLKQSQDLKEKAADKLIAYDEIDLKSDYAEGNPSEARNLALDFADDTDINYLTDLTDGKDKNYKEFLEELSSKLGHAMTKVETVTITSEEDKKEQANKENLEDKKEADKEKEAPNEDGAKDEKLPENKEEVKEEKETKEENKENPQNPKEKQEDKPAKDEKQEKEKVLPENHLEKKDGKKEEKKPESKVRIKNSYPLLVRYLRNLNNRTNFLNNQKN</sequence>
<feature type="compositionally biased region" description="Polar residues" evidence="2">
    <location>
        <begin position="68"/>
        <end position="98"/>
    </location>
</feature>
<evidence type="ECO:0000313" key="5">
    <source>
        <dbReference type="Proteomes" id="UP001637994"/>
    </source>
</evidence>
<accession>A0ABW9MD46</accession>
<comment type="caution">
    <text evidence="4">The sequence shown here is derived from an EMBL/GenBank/DDBJ whole genome shotgun (WGS) entry which is preliminary data.</text>
</comment>
<reference evidence="4 5" key="1">
    <citation type="journal article" date="2025" name="Anaerobe">
        <title>Description of Anaerococcus kampingiae sp. nov., Anaerococcus groningensis sp. nov., Anaerococcus martiniensis sp. nov., and Anaerococcus cruorum sp. nov., isolated from human clinical specimens.</title>
        <authorList>
            <person name="Boiten K.E."/>
            <person name="Meijer J."/>
            <person name="van Wezel E.M."/>
            <person name="Veloo A.C.M."/>
        </authorList>
    </citation>
    <scope>NUCLEOTIDE SEQUENCE [LARGE SCALE GENOMIC DNA]</scope>
    <source>
        <strain evidence="4 5">ENR0874</strain>
    </source>
</reference>